<dbReference type="Gene3D" id="3.30.40.10">
    <property type="entry name" value="Zinc/RING finger domain, C3HC4 (zinc finger)"/>
    <property type="match status" value="1"/>
</dbReference>
<evidence type="ECO:0000256" key="3">
    <source>
        <dbReference type="ARBA" id="ARBA00022833"/>
    </source>
</evidence>
<accession>A0A813EZD1</accession>
<evidence type="ECO:0000256" key="1">
    <source>
        <dbReference type="ARBA" id="ARBA00022723"/>
    </source>
</evidence>
<evidence type="ECO:0000259" key="6">
    <source>
        <dbReference type="PROSITE" id="PS50089"/>
    </source>
</evidence>
<keyword evidence="2 4" id="KW-0863">Zinc-finger</keyword>
<feature type="region of interest" description="Disordered" evidence="5">
    <location>
        <begin position="242"/>
        <end position="270"/>
    </location>
</feature>
<proteinExistence type="predicted"/>
<evidence type="ECO:0000256" key="2">
    <source>
        <dbReference type="ARBA" id="ARBA00022771"/>
    </source>
</evidence>
<dbReference type="SUPFAM" id="SSF57850">
    <property type="entry name" value="RING/U-box"/>
    <property type="match status" value="1"/>
</dbReference>
<feature type="domain" description="RING-type" evidence="6">
    <location>
        <begin position="186"/>
        <end position="235"/>
    </location>
</feature>
<evidence type="ECO:0000256" key="4">
    <source>
        <dbReference type="PROSITE-ProRule" id="PRU00175"/>
    </source>
</evidence>
<dbReference type="OrthoDB" id="448209at2759"/>
<organism evidence="7 8">
    <name type="scientific">Polarella glacialis</name>
    <name type="common">Dinoflagellate</name>
    <dbReference type="NCBI Taxonomy" id="89957"/>
    <lineage>
        <taxon>Eukaryota</taxon>
        <taxon>Sar</taxon>
        <taxon>Alveolata</taxon>
        <taxon>Dinophyceae</taxon>
        <taxon>Suessiales</taxon>
        <taxon>Suessiaceae</taxon>
        <taxon>Polarella</taxon>
    </lineage>
</organism>
<evidence type="ECO:0000313" key="7">
    <source>
        <dbReference type="EMBL" id="CAE8604413.1"/>
    </source>
</evidence>
<keyword evidence="1" id="KW-0479">Metal-binding</keyword>
<gene>
    <name evidence="7" type="ORF">PGLA1383_LOCUS22575</name>
</gene>
<evidence type="ECO:0000313" key="8">
    <source>
        <dbReference type="Proteomes" id="UP000654075"/>
    </source>
</evidence>
<dbReference type="InterPro" id="IPR036770">
    <property type="entry name" value="Ankyrin_rpt-contain_sf"/>
</dbReference>
<reference evidence="7" key="1">
    <citation type="submission" date="2021-02" db="EMBL/GenBank/DDBJ databases">
        <authorList>
            <person name="Dougan E. K."/>
            <person name="Rhodes N."/>
            <person name="Thang M."/>
            <person name="Chan C."/>
        </authorList>
    </citation>
    <scope>NUCLEOTIDE SEQUENCE</scope>
</reference>
<dbReference type="Gene3D" id="1.25.40.20">
    <property type="entry name" value="Ankyrin repeat-containing domain"/>
    <property type="match status" value="1"/>
</dbReference>
<dbReference type="PROSITE" id="PS00518">
    <property type="entry name" value="ZF_RING_1"/>
    <property type="match status" value="1"/>
</dbReference>
<dbReference type="EMBL" id="CAJNNV010016418">
    <property type="protein sequence ID" value="CAE8604413.1"/>
    <property type="molecule type" value="Genomic_DNA"/>
</dbReference>
<dbReference type="PROSITE" id="PS50089">
    <property type="entry name" value="ZF_RING_2"/>
    <property type="match status" value="1"/>
</dbReference>
<evidence type="ECO:0000256" key="5">
    <source>
        <dbReference type="SAM" id="MobiDB-lite"/>
    </source>
</evidence>
<dbReference type="InterPro" id="IPR001841">
    <property type="entry name" value="Znf_RING"/>
</dbReference>
<feature type="compositionally biased region" description="Pro residues" evidence="5">
    <location>
        <begin position="259"/>
        <end position="270"/>
    </location>
</feature>
<dbReference type="Proteomes" id="UP000654075">
    <property type="component" value="Unassembled WGS sequence"/>
</dbReference>
<comment type="caution">
    <text evidence="7">The sequence shown here is derived from an EMBL/GenBank/DDBJ whole genome shotgun (WGS) entry which is preliminary data.</text>
</comment>
<dbReference type="AlphaFoldDB" id="A0A813EZD1"/>
<keyword evidence="8" id="KW-1185">Reference proteome</keyword>
<feature type="non-terminal residue" evidence="7">
    <location>
        <position position="1"/>
    </location>
</feature>
<sequence length="270" mass="28936">RDRRQLLGELVERLCQAAALEGAATPAAAAVTRRWLPLVREASRPGPVRFGCFAELYARMQKRQGLYIPILGAVLKAAISEGRHWGEQLSRMLLREACELPVNGRLADGRSLVEAALDLGWDEVAVMLCDRGASLDADLAGQARALRAAVQGGHRELAKKLIGQMAETRDAWNRPAAPEAEGLAECPVCFRPLCEGGPAVLFDASGGRSCGHFLCTVCASELSHQSASPRCPVCRQTFVPPAQTPPDPREGVPTSCMCSPPPVTQKPAQP</sequence>
<dbReference type="InterPro" id="IPR013083">
    <property type="entry name" value="Znf_RING/FYVE/PHD"/>
</dbReference>
<keyword evidence="3" id="KW-0862">Zinc</keyword>
<dbReference type="GO" id="GO:0008270">
    <property type="term" value="F:zinc ion binding"/>
    <property type="evidence" value="ECO:0007669"/>
    <property type="project" value="UniProtKB-KW"/>
</dbReference>
<protein>
    <recommendedName>
        <fullName evidence="6">RING-type domain-containing protein</fullName>
    </recommendedName>
</protein>
<name>A0A813EZD1_POLGL</name>
<dbReference type="SUPFAM" id="SSF48403">
    <property type="entry name" value="Ankyrin repeat"/>
    <property type="match status" value="1"/>
</dbReference>
<dbReference type="InterPro" id="IPR017907">
    <property type="entry name" value="Znf_RING_CS"/>
</dbReference>